<dbReference type="Proteomes" id="UP001597110">
    <property type="component" value="Unassembled WGS sequence"/>
</dbReference>
<evidence type="ECO:0000256" key="1">
    <source>
        <dbReference type="SAM" id="SignalP"/>
    </source>
</evidence>
<evidence type="ECO:0000313" key="3">
    <source>
        <dbReference type="Proteomes" id="UP001597110"/>
    </source>
</evidence>
<protein>
    <recommendedName>
        <fullName evidence="4">Secreted protein</fullName>
    </recommendedName>
</protein>
<dbReference type="EMBL" id="JBHTIF010000001">
    <property type="protein sequence ID" value="MFD0724377.1"/>
    <property type="molecule type" value="Genomic_DNA"/>
</dbReference>
<reference evidence="3" key="1">
    <citation type="journal article" date="2019" name="Int. J. Syst. Evol. Microbiol.">
        <title>The Global Catalogue of Microorganisms (GCM) 10K type strain sequencing project: providing services to taxonomists for standard genome sequencing and annotation.</title>
        <authorList>
            <consortium name="The Broad Institute Genomics Platform"/>
            <consortium name="The Broad Institute Genome Sequencing Center for Infectious Disease"/>
            <person name="Wu L."/>
            <person name="Ma J."/>
        </authorList>
    </citation>
    <scope>NUCLEOTIDE SEQUENCE [LARGE SCALE GENOMIC DNA]</scope>
    <source>
        <strain evidence="3">CCUG 55585</strain>
    </source>
</reference>
<comment type="caution">
    <text evidence="2">The sequence shown here is derived from an EMBL/GenBank/DDBJ whole genome shotgun (WGS) entry which is preliminary data.</text>
</comment>
<keyword evidence="1" id="KW-0732">Signal</keyword>
<keyword evidence="3" id="KW-1185">Reference proteome</keyword>
<evidence type="ECO:0000313" key="2">
    <source>
        <dbReference type="EMBL" id="MFD0724377.1"/>
    </source>
</evidence>
<organism evidence="2 3">
    <name type="scientific">Lysobacter brunescens</name>
    <dbReference type="NCBI Taxonomy" id="262323"/>
    <lineage>
        <taxon>Bacteria</taxon>
        <taxon>Pseudomonadati</taxon>
        <taxon>Pseudomonadota</taxon>
        <taxon>Gammaproteobacteria</taxon>
        <taxon>Lysobacterales</taxon>
        <taxon>Lysobacteraceae</taxon>
        <taxon>Lysobacter</taxon>
    </lineage>
</organism>
<dbReference type="RefSeq" id="WP_386822041.1">
    <property type="nucleotide sequence ID" value="NZ_JBHTIF010000001.1"/>
</dbReference>
<sequence>MKKRMKLLSATLGFLAVFVIPSANAVPFIIFDPDHGDCILFDATDNDYLYQCQDGAILYISKRTTGGGGSGGGNGSGSGPFDG</sequence>
<accession>A0ABW2Y9L9</accession>
<evidence type="ECO:0008006" key="4">
    <source>
        <dbReference type="Google" id="ProtNLM"/>
    </source>
</evidence>
<proteinExistence type="predicted"/>
<gene>
    <name evidence="2" type="ORF">ACFQ0E_02070</name>
</gene>
<feature type="chain" id="PRO_5045063921" description="Secreted protein" evidence="1">
    <location>
        <begin position="26"/>
        <end position="83"/>
    </location>
</feature>
<name>A0ABW2Y9L9_9GAMM</name>
<feature type="signal peptide" evidence="1">
    <location>
        <begin position="1"/>
        <end position="25"/>
    </location>
</feature>